<accession>Q1PY73</accession>
<dbReference type="EMBL" id="CP049055">
    <property type="protein sequence ID" value="QII09627.1"/>
    <property type="molecule type" value="Genomic_DNA"/>
</dbReference>
<dbReference type="InterPro" id="IPR041318">
    <property type="entry name" value="pEK499_p136"/>
</dbReference>
<sequence>MDYKQIVRDFAQRTKILINEYKGDYEVTLLVNCCLGLLVVPKEIDFKKIPVEVIPEKDTLWGLSRESVSVKCKECSYVLRDVIKKIRNGICHFDITSIPDENNQIEFLVIKDRGGFEAKLSVAQLKELAISLTDHVYKP</sequence>
<evidence type="ECO:0000313" key="2">
    <source>
        <dbReference type="EMBL" id="CAJ72982.1"/>
    </source>
</evidence>
<dbReference type="Pfam" id="PF18736">
    <property type="entry name" value="pEK499_p136"/>
    <property type="match status" value="1"/>
</dbReference>
<evidence type="ECO:0000313" key="4">
    <source>
        <dbReference type="Proteomes" id="UP000501926"/>
    </source>
</evidence>
<reference evidence="2" key="1">
    <citation type="journal article" date="2006" name="Nature">
        <title>Deciphering the evolution and metabolism of an anammox bacterium from a community genome.</title>
        <authorList>
            <person name="Strous M."/>
            <person name="Pelletier E."/>
            <person name="Mangenot S."/>
            <person name="Rattei T."/>
            <person name="Lehner A."/>
            <person name="Taylor M.W."/>
            <person name="Horn M."/>
            <person name="Daims H."/>
            <person name="Bartol-Mavel D."/>
            <person name="Wincker P."/>
            <person name="Barbe V."/>
            <person name="Fonknechten N."/>
            <person name="Vallenet D."/>
            <person name="Segurens B."/>
            <person name="Schenowitz-Truong C."/>
            <person name="Medigue C."/>
            <person name="Collingro A."/>
            <person name="Snel B."/>
            <person name="Dutilh B.E."/>
            <person name="OpDenCamp H.J.M."/>
            <person name="vanDerDrift C."/>
            <person name="Cirpus I."/>
            <person name="vanDePas-Schoonen K.T."/>
            <person name="Harhangi H.R."/>
            <person name="vanNiftrik L."/>
            <person name="Schmid M."/>
            <person name="Keltjens J."/>
            <person name="vanDeVossenberg J."/>
            <person name="Kartal B."/>
            <person name="Meier H."/>
            <person name="Frishman D."/>
            <person name="Huynen M.A."/>
            <person name="Mewes H."/>
            <person name="Weissenbach J."/>
            <person name="Jetten M.S.M."/>
            <person name="Wagner M."/>
            <person name="LePaslier D."/>
        </authorList>
    </citation>
    <scope>NUCLEOTIDE SEQUENCE</scope>
</reference>
<proteinExistence type="predicted"/>
<evidence type="ECO:0000259" key="1">
    <source>
        <dbReference type="Pfam" id="PF18736"/>
    </source>
</evidence>
<dbReference type="RefSeq" id="WP_164994364.1">
    <property type="nucleotide sequence ID" value="NZ_CP049055.1"/>
</dbReference>
<reference evidence="3 4" key="3">
    <citation type="submission" date="2020-02" db="EMBL/GenBank/DDBJ databases">
        <title>Newly sequenced genome of strain CSTR1 showed variability in Candidatus Kuenenia stuttgartiensis genomes.</title>
        <authorList>
            <person name="Ding C."/>
            <person name="Adrian L."/>
        </authorList>
    </citation>
    <scope>NUCLEOTIDE SEQUENCE [LARGE SCALE GENOMIC DNA]</scope>
    <source>
        <strain evidence="3 4">CSTR1</strain>
    </source>
</reference>
<dbReference type="EMBL" id="CT573072">
    <property type="protein sequence ID" value="CAJ72982.1"/>
    <property type="molecule type" value="Genomic_DNA"/>
</dbReference>
<dbReference type="AlphaFoldDB" id="Q1PY73"/>
<protein>
    <recommendedName>
        <fullName evidence="1">pEK499-p136 HEPN domain-containing protein</fullName>
    </recommendedName>
</protein>
<name>Q1PY73_KUEST</name>
<gene>
    <name evidence="3" type="ORF">KsCSTR_02480</name>
    <name evidence="2" type="ORF">kustd2237</name>
</gene>
<evidence type="ECO:0000313" key="3">
    <source>
        <dbReference type="EMBL" id="QII09627.1"/>
    </source>
</evidence>
<feature type="domain" description="pEK499-p136 HEPN" evidence="1">
    <location>
        <begin position="3"/>
        <end position="133"/>
    </location>
</feature>
<organism evidence="2">
    <name type="scientific">Kuenenia stuttgartiensis</name>
    <dbReference type="NCBI Taxonomy" id="174633"/>
    <lineage>
        <taxon>Bacteria</taxon>
        <taxon>Pseudomonadati</taxon>
        <taxon>Planctomycetota</taxon>
        <taxon>Candidatus Brocadiia</taxon>
        <taxon>Candidatus Brocadiales</taxon>
        <taxon>Candidatus Brocadiaceae</taxon>
        <taxon>Candidatus Kuenenia</taxon>
    </lineage>
</organism>
<dbReference type="Proteomes" id="UP000501926">
    <property type="component" value="Chromosome"/>
</dbReference>
<reference evidence="2" key="2">
    <citation type="submission" date="2006-01" db="EMBL/GenBank/DDBJ databases">
        <authorList>
            <person name="Genoscope"/>
        </authorList>
    </citation>
    <scope>NUCLEOTIDE SEQUENCE</scope>
</reference>